<evidence type="ECO:0000259" key="9">
    <source>
        <dbReference type="PROSITE" id="PS50405"/>
    </source>
</evidence>
<comment type="catalytic activity">
    <reaction evidence="1">
        <text>4-maleylacetoacetate = 4-fumarylacetoacetate</text>
        <dbReference type="Rhea" id="RHEA:14817"/>
        <dbReference type="ChEBI" id="CHEBI:17105"/>
        <dbReference type="ChEBI" id="CHEBI:18034"/>
        <dbReference type="EC" id="5.2.1.2"/>
    </reaction>
</comment>
<keyword evidence="6" id="KW-0828">Tyrosine catabolism</keyword>
<organism evidence="10 11">
    <name type="scientific">Amphibalanus amphitrite</name>
    <name type="common">Striped barnacle</name>
    <name type="synonym">Balanus amphitrite</name>
    <dbReference type="NCBI Taxonomy" id="1232801"/>
    <lineage>
        <taxon>Eukaryota</taxon>
        <taxon>Metazoa</taxon>
        <taxon>Ecdysozoa</taxon>
        <taxon>Arthropoda</taxon>
        <taxon>Crustacea</taxon>
        <taxon>Multicrustacea</taxon>
        <taxon>Cirripedia</taxon>
        <taxon>Thoracica</taxon>
        <taxon>Thoracicalcarea</taxon>
        <taxon>Balanomorpha</taxon>
        <taxon>Balanoidea</taxon>
        <taxon>Balanidae</taxon>
        <taxon>Amphibalaninae</taxon>
        <taxon>Amphibalanus</taxon>
    </lineage>
</organism>
<dbReference type="Gene3D" id="3.40.30.10">
    <property type="entry name" value="Glutaredoxin"/>
    <property type="match status" value="1"/>
</dbReference>
<dbReference type="InterPro" id="IPR040079">
    <property type="entry name" value="Glutathione_S-Trfase"/>
</dbReference>
<keyword evidence="10" id="KW-0413">Isomerase</keyword>
<dbReference type="InterPro" id="IPR004045">
    <property type="entry name" value="Glutathione_S-Trfase_N"/>
</dbReference>
<dbReference type="InterPro" id="IPR036282">
    <property type="entry name" value="Glutathione-S-Trfase_C_sf"/>
</dbReference>
<dbReference type="UniPathway" id="UPA00139">
    <property type="reaction ID" value="UER00340"/>
</dbReference>
<dbReference type="Pfam" id="PF00043">
    <property type="entry name" value="GST_C"/>
    <property type="match status" value="1"/>
</dbReference>
<dbReference type="GO" id="GO:0005737">
    <property type="term" value="C:cytoplasm"/>
    <property type="evidence" value="ECO:0007669"/>
    <property type="project" value="InterPro"/>
</dbReference>
<dbReference type="SUPFAM" id="SSF47616">
    <property type="entry name" value="GST C-terminal domain-like"/>
    <property type="match status" value="1"/>
</dbReference>
<dbReference type="InterPro" id="IPR010987">
    <property type="entry name" value="Glutathione-S-Trfase_C-like"/>
</dbReference>
<gene>
    <name evidence="10" type="primary">Gstz1_0</name>
    <name evidence="10" type="ORF">FJT64_015799</name>
</gene>
<reference evidence="10 11" key="1">
    <citation type="submission" date="2019-07" db="EMBL/GenBank/DDBJ databases">
        <title>Draft genome assembly of a fouling barnacle, Amphibalanus amphitrite (Darwin, 1854): The first reference genome for Thecostraca.</title>
        <authorList>
            <person name="Kim W."/>
        </authorList>
    </citation>
    <scope>NUCLEOTIDE SEQUENCE [LARGE SCALE GENOMIC DNA]</scope>
    <source>
        <strain evidence="10">SNU_AA5</strain>
        <tissue evidence="10">Soma without cirri and trophi</tissue>
    </source>
</reference>
<evidence type="ECO:0000256" key="6">
    <source>
        <dbReference type="ARBA" id="ARBA00022878"/>
    </source>
</evidence>
<dbReference type="NCBIfam" id="TIGR01262">
    <property type="entry name" value="maiA"/>
    <property type="match status" value="1"/>
</dbReference>
<dbReference type="GO" id="GO:0006559">
    <property type="term" value="P:L-phenylalanine catabolic process"/>
    <property type="evidence" value="ECO:0007669"/>
    <property type="project" value="UniProtKB-UniPathway"/>
</dbReference>
<evidence type="ECO:0000256" key="3">
    <source>
        <dbReference type="ARBA" id="ARBA00004671"/>
    </source>
</evidence>
<evidence type="ECO:0000256" key="2">
    <source>
        <dbReference type="ARBA" id="ARBA00001955"/>
    </source>
</evidence>
<dbReference type="InterPro" id="IPR005955">
    <property type="entry name" value="GST_Zeta"/>
</dbReference>
<feature type="domain" description="GST N-terminal" evidence="8">
    <location>
        <begin position="1"/>
        <end position="80"/>
    </location>
</feature>
<protein>
    <recommendedName>
        <fullName evidence="5">maleylacetoacetate isomerase</fullName>
        <ecNumber evidence="5">5.2.1.2</ecNumber>
    </recommendedName>
</protein>
<dbReference type="GO" id="GO:0016034">
    <property type="term" value="F:maleylacetoacetate isomerase activity"/>
    <property type="evidence" value="ECO:0007669"/>
    <property type="project" value="UniProtKB-EC"/>
</dbReference>
<dbReference type="GO" id="GO:0004364">
    <property type="term" value="F:glutathione transferase activity"/>
    <property type="evidence" value="ECO:0007669"/>
    <property type="project" value="TreeGrafter"/>
</dbReference>
<feature type="domain" description="GST C-terminal" evidence="9">
    <location>
        <begin position="85"/>
        <end position="211"/>
    </location>
</feature>
<dbReference type="SUPFAM" id="SSF52833">
    <property type="entry name" value="Thioredoxin-like"/>
    <property type="match status" value="1"/>
</dbReference>
<name>A0A6A4XG40_AMPAM</name>
<evidence type="ECO:0000313" key="10">
    <source>
        <dbReference type="EMBL" id="KAF0313661.1"/>
    </source>
</evidence>
<dbReference type="PANTHER" id="PTHR42673">
    <property type="entry name" value="MALEYLACETOACETATE ISOMERASE"/>
    <property type="match status" value="1"/>
</dbReference>
<dbReference type="PROSITE" id="PS50404">
    <property type="entry name" value="GST_NTER"/>
    <property type="match status" value="1"/>
</dbReference>
<comment type="caution">
    <text evidence="10">The sequence shown here is derived from an EMBL/GenBank/DDBJ whole genome shotgun (WGS) entry which is preliminary data.</text>
</comment>
<dbReference type="CDD" id="cd03191">
    <property type="entry name" value="GST_C_Zeta"/>
    <property type="match status" value="1"/>
</dbReference>
<dbReference type="OrthoDB" id="202840at2759"/>
<dbReference type="PANTHER" id="PTHR42673:SF4">
    <property type="entry name" value="MALEYLACETOACETATE ISOMERASE"/>
    <property type="match status" value="1"/>
</dbReference>
<comment type="similarity">
    <text evidence="4">Belongs to the GST superfamily. Zeta family.</text>
</comment>
<proteinExistence type="inferred from homology"/>
<evidence type="ECO:0000259" key="8">
    <source>
        <dbReference type="PROSITE" id="PS50404"/>
    </source>
</evidence>
<dbReference type="PROSITE" id="PS50405">
    <property type="entry name" value="GST_CTER"/>
    <property type="match status" value="1"/>
</dbReference>
<keyword evidence="7" id="KW-0585">Phenylalanine catabolism</keyword>
<comment type="pathway">
    <text evidence="3">Amino-acid degradation; L-phenylalanine degradation; acetoacetate and fumarate from L-phenylalanine: step 5/6.</text>
</comment>
<dbReference type="InterPro" id="IPR004046">
    <property type="entry name" value="GST_C"/>
</dbReference>
<dbReference type="InterPro" id="IPR034330">
    <property type="entry name" value="GST_Zeta_C"/>
</dbReference>
<dbReference type="SFLD" id="SFLDS00019">
    <property type="entry name" value="Glutathione_Transferase_(cytos"/>
    <property type="match status" value="1"/>
</dbReference>
<dbReference type="Proteomes" id="UP000440578">
    <property type="component" value="Unassembled WGS sequence"/>
</dbReference>
<dbReference type="SFLD" id="SFLDG00358">
    <property type="entry name" value="Main_(cytGST)"/>
    <property type="match status" value="1"/>
</dbReference>
<dbReference type="CDD" id="cd03042">
    <property type="entry name" value="GST_N_Zeta"/>
    <property type="match status" value="1"/>
</dbReference>
<dbReference type="FunFam" id="1.20.1050.10:FF:000010">
    <property type="entry name" value="Maleylacetoacetate isomerase isoform 1"/>
    <property type="match status" value="1"/>
</dbReference>
<dbReference type="Pfam" id="PF02798">
    <property type="entry name" value="GST_N"/>
    <property type="match status" value="1"/>
</dbReference>
<dbReference type="EC" id="5.2.1.2" evidence="5"/>
<dbReference type="InterPro" id="IPR036249">
    <property type="entry name" value="Thioredoxin-like_sf"/>
</dbReference>
<dbReference type="EMBL" id="VIIS01000074">
    <property type="protein sequence ID" value="KAF0313661.1"/>
    <property type="molecule type" value="Genomic_DNA"/>
</dbReference>
<dbReference type="AlphaFoldDB" id="A0A6A4XG40"/>
<evidence type="ECO:0000256" key="1">
    <source>
        <dbReference type="ARBA" id="ARBA00001622"/>
    </source>
</evidence>
<evidence type="ECO:0000313" key="11">
    <source>
        <dbReference type="Proteomes" id="UP000440578"/>
    </source>
</evidence>
<keyword evidence="11" id="KW-1185">Reference proteome</keyword>
<dbReference type="GO" id="GO:0006749">
    <property type="term" value="P:glutathione metabolic process"/>
    <property type="evidence" value="ECO:0007669"/>
    <property type="project" value="TreeGrafter"/>
</dbReference>
<evidence type="ECO:0000256" key="7">
    <source>
        <dbReference type="ARBA" id="ARBA00023232"/>
    </source>
</evidence>
<comment type="cofactor">
    <cofactor evidence="2">
        <name>glutathione</name>
        <dbReference type="ChEBI" id="CHEBI:57925"/>
    </cofactor>
</comment>
<sequence length="224" mass="24729">MILYSFFMSSCSWRVRVALRAKGIDYEYRPINLLKGEQRGEEFLKVNPMGQVPTFIDGDLMLTQSMAILEYLEELQPEPSLLPSDRSQRAIVRQICEMINAGIQPVQSGAYARLEAIGGEGAGLAWGQEAIDKGFTALEGMLAKTAGTHCVGDELTLADCCLVPQVLNAQLRFKVDTTKFPIITRLHNHLVKTPEFADTHPEKMVDCPPGFMAGIAAKNAAEKR</sequence>
<dbReference type="InterPro" id="IPR034333">
    <property type="entry name" value="GST_Zeta_N"/>
</dbReference>
<dbReference type="GO" id="GO:0006572">
    <property type="term" value="P:L-tyrosine catabolic process"/>
    <property type="evidence" value="ECO:0007669"/>
    <property type="project" value="UniProtKB-KW"/>
</dbReference>
<evidence type="ECO:0000256" key="4">
    <source>
        <dbReference type="ARBA" id="ARBA00010007"/>
    </source>
</evidence>
<evidence type="ECO:0000256" key="5">
    <source>
        <dbReference type="ARBA" id="ARBA00013199"/>
    </source>
</evidence>
<accession>A0A6A4XG40</accession>
<dbReference type="Gene3D" id="1.20.1050.10">
    <property type="match status" value="1"/>
</dbReference>